<organism evidence="1 2">
    <name type="scientific">Verticiella sediminum</name>
    <dbReference type="NCBI Taxonomy" id="1247510"/>
    <lineage>
        <taxon>Bacteria</taxon>
        <taxon>Pseudomonadati</taxon>
        <taxon>Pseudomonadota</taxon>
        <taxon>Betaproteobacteria</taxon>
        <taxon>Burkholderiales</taxon>
        <taxon>Alcaligenaceae</taxon>
        <taxon>Verticiella</taxon>
    </lineage>
</organism>
<proteinExistence type="predicted"/>
<evidence type="ECO:0000313" key="1">
    <source>
        <dbReference type="EMBL" id="TSH94807.1"/>
    </source>
</evidence>
<evidence type="ECO:0000313" key="2">
    <source>
        <dbReference type="Proteomes" id="UP000318405"/>
    </source>
</evidence>
<dbReference type="RefSeq" id="WP_143948453.1">
    <property type="nucleotide sequence ID" value="NZ_BAABMB010000001.1"/>
</dbReference>
<reference evidence="1 2" key="1">
    <citation type="submission" date="2019-07" db="EMBL/GenBank/DDBJ databases">
        <title>Qingshengfaniella alkalisoli gen. nov., sp. nov., isolated from saline soil.</title>
        <authorList>
            <person name="Xu L."/>
            <person name="Huang X.-X."/>
            <person name="Sun J.-Q."/>
        </authorList>
    </citation>
    <scope>NUCLEOTIDE SEQUENCE [LARGE SCALE GENOMIC DNA]</scope>
    <source>
        <strain evidence="1 2">DSM 27279</strain>
    </source>
</reference>
<name>A0A556APK0_9BURK</name>
<protein>
    <submittedName>
        <fullName evidence="1">Uncharacterized protein</fullName>
    </submittedName>
</protein>
<gene>
    <name evidence="1" type="ORF">FOZ76_11730</name>
</gene>
<comment type="caution">
    <text evidence="1">The sequence shown here is derived from an EMBL/GenBank/DDBJ whole genome shotgun (WGS) entry which is preliminary data.</text>
</comment>
<dbReference type="AlphaFoldDB" id="A0A556APK0"/>
<dbReference type="Proteomes" id="UP000318405">
    <property type="component" value="Unassembled WGS sequence"/>
</dbReference>
<accession>A0A556APK0</accession>
<keyword evidence="2" id="KW-1185">Reference proteome</keyword>
<sequence length="100" mass="11077">MDILYIHTVILQPIMLPSDADNGILAAMPPGYCSAGVHLLPHPGLNAPERCRVVFDAPHVGRVVLTYRRMQNQRFRNHFWIACHAAQVGPDEPLGLVVAE</sequence>
<dbReference type="EMBL" id="VLTJ01000023">
    <property type="protein sequence ID" value="TSH94807.1"/>
    <property type="molecule type" value="Genomic_DNA"/>
</dbReference>